<dbReference type="PROSITE" id="PS00067">
    <property type="entry name" value="3HCDH"/>
    <property type="match status" value="1"/>
</dbReference>
<dbReference type="InterPro" id="IPR029045">
    <property type="entry name" value="ClpP/crotonase-like_dom_sf"/>
</dbReference>
<comment type="caution">
    <text evidence="17">The sequence shown here is derived from an EMBL/GenBank/DDBJ whole genome shotgun (WGS) entry which is preliminary data.</text>
</comment>
<evidence type="ECO:0000256" key="5">
    <source>
        <dbReference type="ARBA" id="ARBA00009463"/>
    </source>
</evidence>
<dbReference type="PANTHER" id="PTHR43612:SF3">
    <property type="entry name" value="TRIFUNCTIONAL ENZYME SUBUNIT ALPHA, MITOCHONDRIAL"/>
    <property type="match status" value="1"/>
</dbReference>
<dbReference type="FunFam" id="3.90.226.10:FF:000009">
    <property type="entry name" value="Carnitinyl-CoA dehydratase"/>
    <property type="match status" value="1"/>
</dbReference>
<dbReference type="Pfam" id="PF02737">
    <property type="entry name" value="3HCDH_N"/>
    <property type="match status" value="1"/>
</dbReference>
<dbReference type="SUPFAM" id="SSF51735">
    <property type="entry name" value="NAD(P)-binding Rossmann-fold domains"/>
    <property type="match status" value="1"/>
</dbReference>
<keyword evidence="9" id="KW-0520">NAD</keyword>
<dbReference type="Pfam" id="PF00378">
    <property type="entry name" value="ECH_1"/>
    <property type="match status" value="1"/>
</dbReference>
<evidence type="ECO:0000256" key="10">
    <source>
        <dbReference type="ARBA" id="ARBA00023098"/>
    </source>
</evidence>
<comment type="similarity">
    <text evidence="5">Belongs to the 3-hydroxyacyl-CoA dehydrogenase family.</text>
</comment>
<evidence type="ECO:0000259" key="15">
    <source>
        <dbReference type="Pfam" id="PF00725"/>
    </source>
</evidence>
<dbReference type="InterPro" id="IPR036291">
    <property type="entry name" value="NAD(P)-bd_dom_sf"/>
</dbReference>
<evidence type="ECO:0000256" key="1">
    <source>
        <dbReference type="ARBA" id="ARBA00005005"/>
    </source>
</evidence>
<dbReference type="EMBL" id="JBHSXI010000023">
    <property type="protein sequence ID" value="MFC6890643.1"/>
    <property type="molecule type" value="Genomic_DNA"/>
</dbReference>
<dbReference type="InterPro" id="IPR018376">
    <property type="entry name" value="Enoyl-CoA_hyd/isom_CS"/>
</dbReference>
<dbReference type="CDD" id="cd06558">
    <property type="entry name" value="crotonase-like"/>
    <property type="match status" value="1"/>
</dbReference>
<proteinExistence type="inferred from homology"/>
<dbReference type="GO" id="GO:0003857">
    <property type="term" value="F:(3S)-3-hydroxyacyl-CoA dehydrogenase (NAD+) activity"/>
    <property type="evidence" value="ECO:0007669"/>
    <property type="project" value="UniProtKB-ARBA"/>
</dbReference>
<keyword evidence="10" id="KW-0443">Lipid metabolism</keyword>
<dbReference type="InterPro" id="IPR013328">
    <property type="entry name" value="6PGD_dom2"/>
</dbReference>
<dbReference type="EC" id="4.2.1.17" evidence="6"/>
<dbReference type="Gene3D" id="3.90.226.10">
    <property type="entry name" value="2-enoyl-CoA Hydratase, Chain A, domain 1"/>
    <property type="match status" value="1"/>
</dbReference>
<evidence type="ECO:0000256" key="6">
    <source>
        <dbReference type="ARBA" id="ARBA00012076"/>
    </source>
</evidence>
<evidence type="ECO:0000256" key="11">
    <source>
        <dbReference type="ARBA" id="ARBA00023239"/>
    </source>
</evidence>
<dbReference type="AlphaFoldDB" id="A0ABD5UNA2"/>
<dbReference type="InterPro" id="IPR008927">
    <property type="entry name" value="6-PGluconate_DH-like_C_sf"/>
</dbReference>
<keyword evidence="12" id="KW-0511">Multifunctional enzyme</keyword>
<dbReference type="RefSeq" id="WP_379770822.1">
    <property type="nucleotide sequence ID" value="NZ_JBHSXI010000023.1"/>
</dbReference>
<keyword evidence="8" id="KW-0560">Oxidoreductase</keyword>
<feature type="domain" description="3-hydroxyacyl-CoA dehydrogenase C-terminal" evidence="15">
    <location>
        <begin position="304"/>
        <end position="385"/>
    </location>
</feature>
<dbReference type="InterPro" id="IPR001753">
    <property type="entry name" value="Enoyl-CoA_hydra/iso"/>
</dbReference>
<evidence type="ECO:0000256" key="7">
    <source>
        <dbReference type="ARBA" id="ARBA00022832"/>
    </source>
</evidence>
<dbReference type="InterPro" id="IPR050136">
    <property type="entry name" value="FA_oxidation_alpha_subunit"/>
</dbReference>
<feature type="compositionally biased region" description="Gly residues" evidence="14">
    <location>
        <begin position="384"/>
        <end position="393"/>
    </location>
</feature>
<dbReference type="Gene3D" id="1.10.1040.10">
    <property type="entry name" value="N-(1-d-carboxylethyl)-l-norvaline Dehydrogenase, domain 2"/>
    <property type="match status" value="2"/>
</dbReference>
<feature type="domain" description="3-hydroxyacyl-CoA dehydrogenase NAD binding" evidence="16">
    <location>
        <begin position="8"/>
        <end position="188"/>
    </location>
</feature>
<evidence type="ECO:0000256" key="8">
    <source>
        <dbReference type="ARBA" id="ARBA00023002"/>
    </source>
</evidence>
<dbReference type="Pfam" id="PF00725">
    <property type="entry name" value="3HCDH"/>
    <property type="match status" value="2"/>
</dbReference>
<name>A0ABD5UNA2_9EURY</name>
<keyword evidence="11" id="KW-0456">Lyase</keyword>
<evidence type="ECO:0000313" key="18">
    <source>
        <dbReference type="Proteomes" id="UP001596333"/>
    </source>
</evidence>
<evidence type="ECO:0000256" key="3">
    <source>
        <dbReference type="ARBA" id="ARBA00007005"/>
    </source>
</evidence>
<organism evidence="17 18">
    <name type="scientific">Halorubrum trueperi</name>
    <dbReference type="NCBI Taxonomy" id="2004704"/>
    <lineage>
        <taxon>Archaea</taxon>
        <taxon>Methanobacteriati</taxon>
        <taxon>Methanobacteriota</taxon>
        <taxon>Stenosarchaea group</taxon>
        <taxon>Halobacteria</taxon>
        <taxon>Halobacteriales</taxon>
        <taxon>Haloferacaceae</taxon>
        <taxon>Halorubrum</taxon>
    </lineage>
</organism>
<evidence type="ECO:0000256" key="14">
    <source>
        <dbReference type="SAM" id="MobiDB-lite"/>
    </source>
</evidence>
<protein>
    <recommendedName>
        <fullName evidence="6">enoyl-CoA hydratase</fullName>
        <ecNumber evidence="6">4.2.1.17</ecNumber>
    </recommendedName>
</protein>
<dbReference type="InterPro" id="IPR006108">
    <property type="entry name" value="3HC_DH_C"/>
</dbReference>
<reference evidence="17 18" key="1">
    <citation type="journal article" date="2019" name="Int. J. Syst. Evol. Microbiol.">
        <title>The Global Catalogue of Microorganisms (GCM) 10K type strain sequencing project: providing services to taxonomists for standard genome sequencing and annotation.</title>
        <authorList>
            <consortium name="The Broad Institute Genomics Platform"/>
            <consortium name="The Broad Institute Genome Sequencing Center for Infectious Disease"/>
            <person name="Wu L."/>
            <person name="Ma J."/>
        </authorList>
    </citation>
    <scope>NUCLEOTIDE SEQUENCE [LARGE SCALE GENOMIC DNA]</scope>
    <source>
        <strain evidence="17 18">Y73</strain>
    </source>
</reference>
<comment type="pathway">
    <text evidence="1">Lipid metabolism; fatty acid beta-oxidation.</text>
</comment>
<evidence type="ECO:0000256" key="2">
    <source>
        <dbReference type="ARBA" id="ARBA00005254"/>
    </source>
</evidence>
<dbReference type="InterPro" id="IPR006180">
    <property type="entry name" value="3-OHacyl-CoA_DH_CS"/>
</dbReference>
<sequence>MQLEDVQHVTVLGAGNMGHGIAEVAALAGYGVSLRDIEEELVQDGYDQIEWSLGKLAEKDRIGEDEAEAALDRIEPQVDLEDSLADADVVIEVVPEKMAIKKDVYGEVVEYAPEEAVFVTNTSSLSITEISEVTDRPERFCGMHFFNPPVRMDLVEVISGKHTSEETLELIEGFAESMGKTPVRVRKDSPGFIVNRILVPLMNEAAWIVDSGDATIETVDSTTKFDMGLPMGSFELADQVGIDVGYHVLQYMHEVLGEAYRPCPLLVEKVESEELGKKTGSGFYDYEDGGAQVPTDAIDPAVRRRLLAVMANEVAGLVGNDVADASAIDRAVMLGAGFPDGPAKLADAEGLDELVDVLDELHEETGEARYEATDYLREAAEAGGFHGDGGVNGAEGQDGADGESDDPFAGYDTLDVSVEDRVGRVVIDRPHRMNTISGELLDEFADAIDRLDAADEVRAILLSGAGDRAFSAGADVQSMAAGGADPIHAVELSRQGQQTFGKLEESDKPVVAAIDGYCLGGGMELATAADVRVASERSELGQPEHDLGLLPGWGGTQRLAHIVGEGRAKEIIFTADRYEAETLAEYGFINDVVPDDELDERAWELVTQLAAGPPIAQKYTKRAMHAGRTDAEAGLEVEAMGFGHVMNTDDLMEGITAFMGDGEPEFEGK</sequence>
<gene>
    <name evidence="17" type="ORF">ACFQEY_16770</name>
</gene>
<dbReference type="Gene3D" id="3.40.50.720">
    <property type="entry name" value="NAD(P)-binding Rossmann-like Domain"/>
    <property type="match status" value="1"/>
</dbReference>
<dbReference type="PROSITE" id="PS00166">
    <property type="entry name" value="ENOYL_COA_HYDRATASE"/>
    <property type="match status" value="1"/>
</dbReference>
<dbReference type="PANTHER" id="PTHR43612">
    <property type="entry name" value="TRIFUNCTIONAL ENZYME SUBUNIT ALPHA"/>
    <property type="match status" value="1"/>
</dbReference>
<dbReference type="GO" id="GO:0004300">
    <property type="term" value="F:enoyl-CoA hydratase activity"/>
    <property type="evidence" value="ECO:0007669"/>
    <property type="project" value="UniProtKB-EC"/>
</dbReference>
<evidence type="ECO:0000313" key="17">
    <source>
        <dbReference type="EMBL" id="MFC6890643.1"/>
    </source>
</evidence>
<feature type="region of interest" description="Disordered" evidence="14">
    <location>
        <begin position="384"/>
        <end position="411"/>
    </location>
</feature>
<dbReference type="InterPro" id="IPR006176">
    <property type="entry name" value="3-OHacyl-CoA_DH_NAD-bd"/>
</dbReference>
<accession>A0ABD5UNA2</accession>
<evidence type="ECO:0000256" key="12">
    <source>
        <dbReference type="ARBA" id="ARBA00023268"/>
    </source>
</evidence>
<dbReference type="FunFam" id="3.40.50.720:FF:000009">
    <property type="entry name" value="Fatty oxidation complex, alpha subunit"/>
    <property type="match status" value="1"/>
</dbReference>
<dbReference type="SUPFAM" id="SSF52096">
    <property type="entry name" value="ClpP/crotonase"/>
    <property type="match status" value="1"/>
</dbReference>
<evidence type="ECO:0000259" key="16">
    <source>
        <dbReference type="Pfam" id="PF02737"/>
    </source>
</evidence>
<dbReference type="Proteomes" id="UP001596333">
    <property type="component" value="Unassembled WGS sequence"/>
</dbReference>
<evidence type="ECO:0000256" key="9">
    <source>
        <dbReference type="ARBA" id="ARBA00023027"/>
    </source>
</evidence>
<keyword evidence="18" id="KW-1185">Reference proteome</keyword>
<comment type="similarity">
    <text evidence="2 13">Belongs to the enoyl-CoA hydratase/isomerase family.</text>
</comment>
<evidence type="ECO:0000256" key="4">
    <source>
        <dbReference type="ARBA" id="ARBA00008750"/>
    </source>
</evidence>
<feature type="domain" description="3-hydroxyacyl-CoA dehydrogenase C-terminal" evidence="15">
    <location>
        <begin position="191"/>
        <end position="286"/>
    </location>
</feature>
<dbReference type="GO" id="GO:0006635">
    <property type="term" value="P:fatty acid beta-oxidation"/>
    <property type="evidence" value="ECO:0007669"/>
    <property type="project" value="UniProtKB-ARBA"/>
</dbReference>
<comment type="similarity">
    <text evidence="3">In the central section; belongs to the 3-hydroxyacyl-CoA dehydrogenase family.</text>
</comment>
<comment type="similarity">
    <text evidence="4">In the N-terminal section; belongs to the enoyl-CoA hydratase/isomerase family.</text>
</comment>
<evidence type="ECO:0000256" key="13">
    <source>
        <dbReference type="RuleBase" id="RU003707"/>
    </source>
</evidence>
<keyword evidence="7" id="KW-0276">Fatty acid metabolism</keyword>
<dbReference type="SUPFAM" id="SSF48179">
    <property type="entry name" value="6-phosphogluconate dehydrogenase C-terminal domain-like"/>
    <property type="match status" value="2"/>
</dbReference>